<dbReference type="SUPFAM" id="SSF53335">
    <property type="entry name" value="S-adenosyl-L-methionine-dependent methyltransferases"/>
    <property type="match status" value="1"/>
</dbReference>
<dbReference type="PANTHER" id="PTHR38451:SF1">
    <property type="entry name" value="TRNA (ADENINE(22)-N(1))-METHYLTRANSFERASE"/>
    <property type="match status" value="1"/>
</dbReference>
<evidence type="ECO:0000313" key="2">
    <source>
        <dbReference type="Proteomes" id="UP000199163"/>
    </source>
</evidence>
<dbReference type="OrthoDB" id="5881184at2"/>
<evidence type="ECO:0000313" key="1">
    <source>
        <dbReference type="EMBL" id="SDH48405.1"/>
    </source>
</evidence>
<gene>
    <name evidence="1" type="ORF">SAMN05192534_10664</name>
</gene>
<keyword evidence="1" id="KW-0808">Transferase</keyword>
<proteinExistence type="predicted"/>
<name>A0A1G8CSD1_9BACI</name>
<dbReference type="PIRSF" id="PIRSF018637">
    <property type="entry name" value="TrmK"/>
    <property type="match status" value="1"/>
</dbReference>
<dbReference type="InterPro" id="IPR029063">
    <property type="entry name" value="SAM-dependent_MTases_sf"/>
</dbReference>
<protein>
    <submittedName>
        <fullName evidence="1">tRNA (Adenine22-N1)-methyltransferase</fullName>
    </submittedName>
</protein>
<dbReference type="Gene3D" id="1.10.287.1890">
    <property type="match status" value="1"/>
</dbReference>
<dbReference type="Pfam" id="PF04816">
    <property type="entry name" value="TrmK"/>
    <property type="match status" value="1"/>
</dbReference>
<dbReference type="Proteomes" id="UP000199163">
    <property type="component" value="Unassembled WGS sequence"/>
</dbReference>
<dbReference type="InterPro" id="IPR006901">
    <property type="entry name" value="TrmK"/>
</dbReference>
<accession>A0A1G8CSD1</accession>
<dbReference type="STRING" id="568899.SAMN05192534_10664"/>
<dbReference type="GO" id="GO:0032259">
    <property type="term" value="P:methylation"/>
    <property type="evidence" value="ECO:0007669"/>
    <property type="project" value="UniProtKB-KW"/>
</dbReference>
<dbReference type="PANTHER" id="PTHR38451">
    <property type="entry name" value="TRNA (ADENINE(22)-N(1))-METHYLTRANSFERASE"/>
    <property type="match status" value="1"/>
</dbReference>
<dbReference type="Gene3D" id="3.40.50.150">
    <property type="entry name" value="Vaccinia Virus protein VP39"/>
    <property type="match status" value="1"/>
</dbReference>
<organism evidence="1 2">
    <name type="scientific">Alteribacillus persepolensis</name>
    <dbReference type="NCBI Taxonomy" id="568899"/>
    <lineage>
        <taxon>Bacteria</taxon>
        <taxon>Bacillati</taxon>
        <taxon>Bacillota</taxon>
        <taxon>Bacilli</taxon>
        <taxon>Bacillales</taxon>
        <taxon>Bacillaceae</taxon>
        <taxon>Alteribacillus</taxon>
    </lineage>
</organism>
<sequence length="243" mass="27260">MSTESVSKRLQAIASEIPQQTRVADIGTDHGYLPIHLVKNHRAEWVLAADVNDGPLQTAANHVQAEGLMSHIETRVGSGLTVIEEEDEIDVVVIAGMGGVLIANILEEGLPVLNKVKRLVLQPNLKACDVRTWMLRHGWQLINEQIVEEDGRIYEILTAEKGDPLSPYGALEAQREAGVLFGPYLIKKQPAPFLKKWKREKENWKRVLQQLEHAADPALVSRKQSELERKINLLEEVLQHETS</sequence>
<dbReference type="CDD" id="cd02440">
    <property type="entry name" value="AdoMet_MTases"/>
    <property type="match status" value="1"/>
</dbReference>
<reference evidence="2" key="1">
    <citation type="submission" date="2016-10" db="EMBL/GenBank/DDBJ databases">
        <authorList>
            <person name="Varghese N."/>
            <person name="Submissions S."/>
        </authorList>
    </citation>
    <scope>NUCLEOTIDE SEQUENCE [LARGE SCALE GENOMIC DNA]</scope>
    <source>
        <strain evidence="2">DSM 21632</strain>
    </source>
</reference>
<keyword evidence="1" id="KW-0489">Methyltransferase</keyword>
<dbReference type="RefSeq" id="WP_091272403.1">
    <property type="nucleotide sequence ID" value="NZ_FNDK01000006.1"/>
</dbReference>
<dbReference type="AlphaFoldDB" id="A0A1G8CSD1"/>
<keyword evidence="2" id="KW-1185">Reference proteome</keyword>
<dbReference type="GO" id="GO:0160105">
    <property type="term" value="F:tRNA (adenine(22)-N1)-methyltransferase activity"/>
    <property type="evidence" value="ECO:0007669"/>
    <property type="project" value="InterPro"/>
</dbReference>
<dbReference type="EMBL" id="FNDK01000006">
    <property type="protein sequence ID" value="SDH48405.1"/>
    <property type="molecule type" value="Genomic_DNA"/>
</dbReference>